<evidence type="ECO:0000259" key="4">
    <source>
        <dbReference type="Pfam" id="PF02518"/>
    </source>
</evidence>
<keyword evidence="2 5" id="KW-0418">Kinase</keyword>
<evidence type="ECO:0000256" key="3">
    <source>
        <dbReference type="ARBA" id="ARBA00023012"/>
    </source>
</evidence>
<dbReference type="InterPro" id="IPR036890">
    <property type="entry name" value="HATPase_C_sf"/>
</dbReference>
<dbReference type="InterPro" id="IPR050482">
    <property type="entry name" value="Sensor_HK_TwoCompSys"/>
</dbReference>
<comment type="caution">
    <text evidence="5">The sequence shown here is derived from an EMBL/GenBank/DDBJ whole genome shotgun (WGS) entry which is preliminary data.</text>
</comment>
<dbReference type="CDD" id="cd16917">
    <property type="entry name" value="HATPase_UhpB-NarQ-NarX-like"/>
    <property type="match status" value="1"/>
</dbReference>
<dbReference type="InterPro" id="IPR003594">
    <property type="entry name" value="HATPase_dom"/>
</dbReference>
<gene>
    <name evidence="5" type="primary">liaS_2</name>
    <name evidence="5" type="ORF">V7x_19300</name>
</gene>
<sequence>MNDSSGPRVDLDTATQIIEADRSDLADQIHDDLIPLLFVARATVDRHDGDEMRQVSAWLADAMQTARAILNWSHTPDVNSANWRDELRRVIELLYPDDKRVQWRWGSVDSTTVISAERQIQLYRIIAEAIRNAVKHSSADNIIVADQLEADGYRVSVTDDGTGFDPADLPPNHHGVRTMQRRADAAGMTLRIDSRRQGGTVLEVHV</sequence>
<dbReference type="EC" id="2.7.13.3" evidence="5"/>
<evidence type="ECO:0000313" key="5">
    <source>
        <dbReference type="EMBL" id="TWU66365.1"/>
    </source>
</evidence>
<dbReference type="Pfam" id="PF02518">
    <property type="entry name" value="HATPase_c"/>
    <property type="match status" value="1"/>
</dbReference>
<reference evidence="5 6" key="1">
    <citation type="submission" date="2019-02" db="EMBL/GenBank/DDBJ databases">
        <title>Deep-cultivation of Planctomycetes and their phenomic and genomic characterization uncovers novel biology.</title>
        <authorList>
            <person name="Wiegand S."/>
            <person name="Jogler M."/>
            <person name="Boedeker C."/>
            <person name="Pinto D."/>
            <person name="Vollmers J."/>
            <person name="Rivas-Marin E."/>
            <person name="Kohn T."/>
            <person name="Peeters S.H."/>
            <person name="Heuer A."/>
            <person name="Rast P."/>
            <person name="Oberbeckmann S."/>
            <person name="Bunk B."/>
            <person name="Jeske O."/>
            <person name="Meyerdierks A."/>
            <person name="Storesund J.E."/>
            <person name="Kallscheuer N."/>
            <person name="Luecker S."/>
            <person name="Lage O.M."/>
            <person name="Pohl T."/>
            <person name="Merkel B.J."/>
            <person name="Hornburger P."/>
            <person name="Mueller R.-W."/>
            <person name="Bruemmer F."/>
            <person name="Labrenz M."/>
            <person name="Spormann A.M."/>
            <person name="Op Den Camp H."/>
            <person name="Overmann J."/>
            <person name="Amann R."/>
            <person name="Jetten M.S.M."/>
            <person name="Mascher T."/>
            <person name="Medema M.H."/>
            <person name="Devos D.P."/>
            <person name="Kaster A.-K."/>
            <person name="Ovreas L."/>
            <person name="Rohde M."/>
            <person name="Galperin M.Y."/>
            <person name="Jogler C."/>
        </authorList>
    </citation>
    <scope>NUCLEOTIDE SEQUENCE [LARGE SCALE GENOMIC DNA]</scope>
    <source>
        <strain evidence="5 6">V7</strain>
    </source>
</reference>
<dbReference type="GO" id="GO:0000160">
    <property type="term" value="P:phosphorelay signal transduction system"/>
    <property type="evidence" value="ECO:0007669"/>
    <property type="project" value="UniProtKB-KW"/>
</dbReference>
<proteinExistence type="predicted"/>
<dbReference type="PANTHER" id="PTHR24421">
    <property type="entry name" value="NITRATE/NITRITE SENSOR PROTEIN NARX-RELATED"/>
    <property type="match status" value="1"/>
</dbReference>
<keyword evidence="1 5" id="KW-0808">Transferase</keyword>
<organism evidence="5 6">
    <name type="scientific">Crateriforma conspicua</name>
    <dbReference type="NCBI Taxonomy" id="2527996"/>
    <lineage>
        <taxon>Bacteria</taxon>
        <taxon>Pseudomonadati</taxon>
        <taxon>Planctomycetota</taxon>
        <taxon>Planctomycetia</taxon>
        <taxon>Planctomycetales</taxon>
        <taxon>Planctomycetaceae</taxon>
        <taxon>Crateriforma</taxon>
    </lineage>
</organism>
<protein>
    <submittedName>
        <fullName evidence="5">Sensor histidine kinase LiaS</fullName>
        <ecNumber evidence="5">2.7.13.3</ecNumber>
    </submittedName>
</protein>
<dbReference type="AlphaFoldDB" id="A0A5C6FXK9"/>
<feature type="domain" description="Histidine kinase/HSP90-like ATPase" evidence="4">
    <location>
        <begin position="119"/>
        <end position="205"/>
    </location>
</feature>
<evidence type="ECO:0000256" key="2">
    <source>
        <dbReference type="ARBA" id="ARBA00022777"/>
    </source>
</evidence>
<dbReference type="EMBL" id="SJPZ01000001">
    <property type="protein sequence ID" value="TWU66365.1"/>
    <property type="molecule type" value="Genomic_DNA"/>
</dbReference>
<evidence type="ECO:0000256" key="1">
    <source>
        <dbReference type="ARBA" id="ARBA00022679"/>
    </source>
</evidence>
<keyword evidence="3" id="KW-0902">Two-component regulatory system</keyword>
<dbReference type="GO" id="GO:0004673">
    <property type="term" value="F:protein histidine kinase activity"/>
    <property type="evidence" value="ECO:0007669"/>
    <property type="project" value="UniProtKB-EC"/>
</dbReference>
<dbReference type="PANTHER" id="PTHR24421:SF58">
    <property type="entry name" value="SIGNAL TRANSDUCTION HISTIDINE-PROTEIN KINASE_PHOSPHATASE UHPB"/>
    <property type="match status" value="1"/>
</dbReference>
<dbReference type="Proteomes" id="UP000316476">
    <property type="component" value="Unassembled WGS sequence"/>
</dbReference>
<dbReference type="RefSeq" id="WP_146413011.1">
    <property type="nucleotide sequence ID" value="NZ_SJPZ01000001.1"/>
</dbReference>
<evidence type="ECO:0000313" key="6">
    <source>
        <dbReference type="Proteomes" id="UP000316476"/>
    </source>
</evidence>
<name>A0A5C6FXK9_9PLAN</name>
<dbReference type="OrthoDB" id="290376at2"/>
<accession>A0A5C6FXK9</accession>
<dbReference type="Gene3D" id="3.30.565.10">
    <property type="entry name" value="Histidine kinase-like ATPase, C-terminal domain"/>
    <property type="match status" value="1"/>
</dbReference>
<dbReference type="SUPFAM" id="SSF55874">
    <property type="entry name" value="ATPase domain of HSP90 chaperone/DNA topoisomerase II/histidine kinase"/>
    <property type="match status" value="1"/>
</dbReference>